<evidence type="ECO:0000256" key="5">
    <source>
        <dbReference type="ARBA" id="ARBA00034834"/>
    </source>
</evidence>
<evidence type="ECO:0000313" key="7">
    <source>
        <dbReference type="Ensembl" id="ENSGAGP00000005957.1"/>
    </source>
</evidence>
<proteinExistence type="predicted"/>
<name>A0A452GV11_9SAUR</name>
<dbReference type="InterPro" id="IPR028110">
    <property type="entry name" value="TMEM254"/>
</dbReference>
<comment type="subcellular location">
    <subcellularLocation>
        <location evidence="1">Membrane</location>
        <topology evidence="1">Multi-pass membrane protein</topology>
    </subcellularLocation>
</comment>
<dbReference type="PANTHER" id="PTHR34104">
    <property type="entry name" value="TRANSMEMBRANE PROTEIN 254"/>
    <property type="match status" value="1"/>
</dbReference>
<evidence type="ECO:0000256" key="3">
    <source>
        <dbReference type="ARBA" id="ARBA00022989"/>
    </source>
</evidence>
<evidence type="ECO:0000256" key="2">
    <source>
        <dbReference type="ARBA" id="ARBA00022692"/>
    </source>
</evidence>
<evidence type="ECO:0000256" key="6">
    <source>
        <dbReference type="SAM" id="Phobius"/>
    </source>
</evidence>
<reference evidence="7" key="2">
    <citation type="submission" date="2025-08" db="UniProtKB">
        <authorList>
            <consortium name="Ensembl"/>
        </authorList>
    </citation>
    <scope>IDENTIFICATION</scope>
</reference>
<keyword evidence="3 6" id="KW-1133">Transmembrane helix</keyword>
<dbReference type="GO" id="GO:0016020">
    <property type="term" value="C:membrane"/>
    <property type="evidence" value="ECO:0007669"/>
    <property type="project" value="UniProtKB-SubCell"/>
</dbReference>
<evidence type="ECO:0000256" key="1">
    <source>
        <dbReference type="ARBA" id="ARBA00004141"/>
    </source>
</evidence>
<protein>
    <recommendedName>
        <fullName evidence="5">Transmembrane protein 254</fullName>
    </recommendedName>
</protein>
<organism evidence="7 8">
    <name type="scientific">Gopherus agassizii</name>
    <name type="common">Agassiz's desert tortoise</name>
    <dbReference type="NCBI Taxonomy" id="38772"/>
    <lineage>
        <taxon>Eukaryota</taxon>
        <taxon>Metazoa</taxon>
        <taxon>Chordata</taxon>
        <taxon>Craniata</taxon>
        <taxon>Vertebrata</taxon>
        <taxon>Euteleostomi</taxon>
        <taxon>Archelosauria</taxon>
        <taxon>Testudinata</taxon>
        <taxon>Testudines</taxon>
        <taxon>Cryptodira</taxon>
        <taxon>Durocryptodira</taxon>
        <taxon>Testudinoidea</taxon>
        <taxon>Testudinidae</taxon>
        <taxon>Gopherus</taxon>
    </lineage>
</organism>
<dbReference type="Pfam" id="PF14934">
    <property type="entry name" value="TMEM254"/>
    <property type="match status" value="1"/>
</dbReference>
<dbReference type="AlphaFoldDB" id="A0A452GV11"/>
<dbReference type="Proteomes" id="UP000291020">
    <property type="component" value="Unassembled WGS sequence"/>
</dbReference>
<evidence type="ECO:0000313" key="8">
    <source>
        <dbReference type="Proteomes" id="UP000291020"/>
    </source>
</evidence>
<keyword evidence="4 6" id="KW-0472">Membrane</keyword>
<dbReference type="STRING" id="38772.ENSGAGP00000005957"/>
<dbReference type="PANTHER" id="PTHR34104:SF3">
    <property type="entry name" value="TRANSMEMBRANE PROTEIN 254"/>
    <property type="match status" value="1"/>
</dbReference>
<sequence length="152" mass="17516">MEAPPRHPGGYFRRASPFWICVIAVSIGYFAWAVFLPSTIPYENLGQLGHFTKYLVDKHPKLLYNGFWLAWGIHIAEALYSIKLCKTKGITDSSVQRRWFIQTFLFDPMMFSPHLDRCLQHSACWVITLEPSPQPQNTDFCSSNIKHLSNPL</sequence>
<feature type="transmembrane region" description="Helical" evidence="6">
    <location>
        <begin position="18"/>
        <end position="42"/>
    </location>
</feature>
<evidence type="ECO:0000256" key="4">
    <source>
        <dbReference type="ARBA" id="ARBA00023136"/>
    </source>
</evidence>
<reference evidence="7" key="3">
    <citation type="submission" date="2025-09" db="UniProtKB">
        <authorList>
            <consortium name="Ensembl"/>
        </authorList>
    </citation>
    <scope>IDENTIFICATION</scope>
</reference>
<reference evidence="8" key="1">
    <citation type="journal article" date="2017" name="PLoS ONE">
        <title>The Agassiz's desert tortoise genome provides a resource for the conservation of a threatened species.</title>
        <authorList>
            <person name="Tollis M."/>
            <person name="DeNardo D.F."/>
            <person name="Cornelius J.A."/>
            <person name="Dolby G.A."/>
            <person name="Edwards T."/>
            <person name="Henen B.T."/>
            <person name="Karl A.E."/>
            <person name="Murphy R.W."/>
            <person name="Kusumi K."/>
        </authorList>
    </citation>
    <scope>NUCLEOTIDE SEQUENCE [LARGE SCALE GENOMIC DNA]</scope>
</reference>
<keyword evidence="2 6" id="KW-0812">Transmembrane</keyword>
<accession>A0A452GV11</accession>
<dbReference type="Ensembl" id="ENSGAGT00000006944.1">
    <property type="protein sequence ID" value="ENSGAGP00000005957.1"/>
    <property type="gene ID" value="ENSGAGG00000004844.1"/>
</dbReference>
<keyword evidence="8" id="KW-1185">Reference proteome</keyword>